<accession>A0AAE6BYQ5</accession>
<protein>
    <submittedName>
        <fullName evidence="1">Uncharacterized protein</fullName>
    </submittedName>
</protein>
<evidence type="ECO:0000313" key="1">
    <source>
        <dbReference type="EMBL" id="QCQ44151.1"/>
    </source>
</evidence>
<dbReference type="EMBL" id="CP036546">
    <property type="protein sequence ID" value="QCQ44151.1"/>
    <property type="molecule type" value="Genomic_DNA"/>
</dbReference>
<reference evidence="1 2" key="1">
    <citation type="submission" date="2019-03" db="EMBL/GenBank/DDBJ databases">
        <title>Complete genome assembly of MDR B. fragilis.</title>
        <authorList>
            <person name="Sydenham T.V."/>
            <person name="Hasman H."/>
            <person name="Justesen U.S."/>
        </authorList>
    </citation>
    <scope>NUCLEOTIDE SEQUENCE [LARGE SCALE GENOMIC DNA]</scope>
    <source>
        <strain evidence="1 2">DCMSKEJBY0001B</strain>
    </source>
</reference>
<dbReference type="Proteomes" id="UP000036847">
    <property type="component" value="Chromosome"/>
</dbReference>
<proteinExistence type="predicted"/>
<dbReference type="AlphaFoldDB" id="A0AAE6BYQ5"/>
<organism evidence="1 2">
    <name type="scientific">Bacteroides fragilis</name>
    <dbReference type="NCBI Taxonomy" id="817"/>
    <lineage>
        <taxon>Bacteria</taxon>
        <taxon>Pseudomonadati</taxon>
        <taxon>Bacteroidota</taxon>
        <taxon>Bacteroidia</taxon>
        <taxon>Bacteroidales</taxon>
        <taxon>Bacteroidaceae</taxon>
        <taxon>Bacteroides</taxon>
    </lineage>
</organism>
<sequence>MLRVCLICIFFCFSNLSLCRGGTDKREETLLFSGNNRDEFGTVLNTIYLGGILELVDSYKSFCLRVK</sequence>
<evidence type="ECO:0000313" key="2">
    <source>
        <dbReference type="Proteomes" id="UP000036847"/>
    </source>
</evidence>
<gene>
    <name evidence="1" type="ORF">EC80_004490</name>
</gene>
<name>A0AAE6BYQ5_BACFG</name>